<organism evidence="8 9">
    <name type="scientific">Aliiroseovarius zhejiangensis</name>
    <dbReference type="NCBI Taxonomy" id="1632025"/>
    <lineage>
        <taxon>Bacteria</taxon>
        <taxon>Pseudomonadati</taxon>
        <taxon>Pseudomonadota</taxon>
        <taxon>Alphaproteobacteria</taxon>
        <taxon>Rhodobacterales</taxon>
        <taxon>Paracoccaceae</taxon>
        <taxon>Aliiroseovarius</taxon>
    </lineage>
</organism>
<gene>
    <name evidence="8" type="ORF">GCM10016455_14580</name>
</gene>
<evidence type="ECO:0000313" key="9">
    <source>
        <dbReference type="Proteomes" id="UP000609802"/>
    </source>
</evidence>
<keyword evidence="3 5" id="KW-0238">DNA-binding</keyword>
<sequence>MGDIFVTASTKPKPNSGLTAAFVSKAREPGKYHDGKGTGLYLRIDKAGRKQWVQRVVVGGKRVELGLGSYPICTLAMAREDALENKRMVRNGKDPRVERNKHKGNMTFANAVDRYLEIKLKEFRNDKHRKQWRSTLDNYAMPVIGHLSMEAVMVQDVLRILEPIWLTKTETAKRLRGRIEKVFDWAIVANHRKSDNPARYKGFLSELLPKPEKITKTRHHAALTLKDAPRWWDALARRGGNSARALQFLCLTAARSGEVRGMTWDEVDLDEALWVIPADRMKAGREHRVPLPDQAVKLLRDLPRLEGSAFVFFAPQGGMLSDMSLSAVMRKMQKSEEQTGGVGYLDARSGRPAVPHGLRSTFRDWAAENGYDHVLAELALAHTVGSEVERAYRRTDMLSRRRAMLEDWSEVLNGQSSPSN</sequence>
<dbReference type="Pfam" id="PF00589">
    <property type="entry name" value="Phage_integrase"/>
    <property type="match status" value="1"/>
</dbReference>
<evidence type="ECO:0000259" key="7">
    <source>
        <dbReference type="PROSITE" id="PS51900"/>
    </source>
</evidence>
<dbReference type="InterPro" id="IPR038488">
    <property type="entry name" value="Integrase_DNA-bd_sf"/>
</dbReference>
<dbReference type="EMBL" id="BNCH01000002">
    <property type="protein sequence ID" value="GHE95115.1"/>
    <property type="molecule type" value="Genomic_DNA"/>
</dbReference>
<dbReference type="InterPro" id="IPR011010">
    <property type="entry name" value="DNA_brk_join_enz"/>
</dbReference>
<dbReference type="InterPro" id="IPR010998">
    <property type="entry name" value="Integrase_recombinase_N"/>
</dbReference>
<evidence type="ECO:0000256" key="1">
    <source>
        <dbReference type="ARBA" id="ARBA00008857"/>
    </source>
</evidence>
<comment type="caution">
    <text evidence="8">The sequence shown here is derived from an EMBL/GenBank/DDBJ whole genome shotgun (WGS) entry which is preliminary data.</text>
</comment>
<dbReference type="InterPro" id="IPR050808">
    <property type="entry name" value="Phage_Integrase"/>
</dbReference>
<accession>A0ABQ3IWR4</accession>
<evidence type="ECO:0000313" key="8">
    <source>
        <dbReference type="EMBL" id="GHE95115.1"/>
    </source>
</evidence>
<dbReference type="InterPro" id="IPR053876">
    <property type="entry name" value="Phage_int_M"/>
</dbReference>
<name>A0ABQ3IWR4_9RHOB</name>
<proteinExistence type="inferred from homology"/>
<dbReference type="InterPro" id="IPR013762">
    <property type="entry name" value="Integrase-like_cat_sf"/>
</dbReference>
<evidence type="ECO:0000256" key="4">
    <source>
        <dbReference type="ARBA" id="ARBA00023172"/>
    </source>
</evidence>
<dbReference type="PANTHER" id="PTHR30629">
    <property type="entry name" value="PROPHAGE INTEGRASE"/>
    <property type="match status" value="1"/>
</dbReference>
<evidence type="ECO:0000256" key="2">
    <source>
        <dbReference type="ARBA" id="ARBA00022908"/>
    </source>
</evidence>
<dbReference type="Proteomes" id="UP000609802">
    <property type="component" value="Unassembled WGS sequence"/>
</dbReference>
<keyword evidence="2" id="KW-0229">DNA integration</keyword>
<dbReference type="PROSITE" id="PS51900">
    <property type="entry name" value="CB"/>
    <property type="match status" value="1"/>
</dbReference>
<evidence type="ECO:0000256" key="5">
    <source>
        <dbReference type="PROSITE-ProRule" id="PRU01248"/>
    </source>
</evidence>
<dbReference type="SUPFAM" id="SSF56349">
    <property type="entry name" value="DNA breaking-rejoining enzymes"/>
    <property type="match status" value="1"/>
</dbReference>
<dbReference type="Pfam" id="PF22022">
    <property type="entry name" value="Phage_int_M"/>
    <property type="match status" value="1"/>
</dbReference>
<keyword evidence="9" id="KW-1185">Reference proteome</keyword>
<dbReference type="Pfam" id="PF13356">
    <property type="entry name" value="Arm-DNA-bind_3"/>
    <property type="match status" value="1"/>
</dbReference>
<dbReference type="Gene3D" id="1.10.150.130">
    <property type="match status" value="1"/>
</dbReference>
<dbReference type="PANTHER" id="PTHR30629:SF2">
    <property type="entry name" value="PROPHAGE INTEGRASE INTS-RELATED"/>
    <property type="match status" value="1"/>
</dbReference>
<dbReference type="InterPro" id="IPR044068">
    <property type="entry name" value="CB"/>
</dbReference>
<dbReference type="PROSITE" id="PS51898">
    <property type="entry name" value="TYR_RECOMBINASE"/>
    <property type="match status" value="1"/>
</dbReference>
<evidence type="ECO:0000259" key="6">
    <source>
        <dbReference type="PROSITE" id="PS51898"/>
    </source>
</evidence>
<feature type="domain" description="Tyr recombinase" evidence="6">
    <location>
        <begin position="218"/>
        <end position="405"/>
    </location>
</feature>
<dbReference type="Gene3D" id="1.10.443.10">
    <property type="entry name" value="Intergrase catalytic core"/>
    <property type="match status" value="1"/>
</dbReference>
<evidence type="ECO:0000256" key="3">
    <source>
        <dbReference type="ARBA" id="ARBA00023125"/>
    </source>
</evidence>
<dbReference type="CDD" id="cd00801">
    <property type="entry name" value="INT_P4_C"/>
    <property type="match status" value="1"/>
</dbReference>
<protein>
    <submittedName>
        <fullName evidence="8">Integrase</fullName>
    </submittedName>
</protein>
<feature type="domain" description="Core-binding (CB)" evidence="7">
    <location>
        <begin position="106"/>
        <end position="187"/>
    </location>
</feature>
<dbReference type="Gene3D" id="3.30.160.390">
    <property type="entry name" value="Integrase, DNA-binding domain"/>
    <property type="match status" value="1"/>
</dbReference>
<keyword evidence="4" id="KW-0233">DNA recombination</keyword>
<comment type="similarity">
    <text evidence="1">Belongs to the 'phage' integrase family.</text>
</comment>
<dbReference type="InterPro" id="IPR025166">
    <property type="entry name" value="Integrase_DNA_bind_dom"/>
</dbReference>
<dbReference type="InterPro" id="IPR002104">
    <property type="entry name" value="Integrase_catalytic"/>
</dbReference>
<reference evidence="9" key="1">
    <citation type="journal article" date="2019" name="Int. J. Syst. Evol. Microbiol.">
        <title>The Global Catalogue of Microorganisms (GCM) 10K type strain sequencing project: providing services to taxonomists for standard genome sequencing and annotation.</title>
        <authorList>
            <consortium name="The Broad Institute Genomics Platform"/>
            <consortium name="The Broad Institute Genome Sequencing Center for Infectious Disease"/>
            <person name="Wu L."/>
            <person name="Ma J."/>
        </authorList>
    </citation>
    <scope>NUCLEOTIDE SEQUENCE [LARGE SCALE GENOMIC DNA]</scope>
    <source>
        <strain evidence="9">KCTC 42443</strain>
    </source>
</reference>